<feature type="signal peptide" evidence="1">
    <location>
        <begin position="1"/>
        <end position="21"/>
    </location>
</feature>
<accession>A0A7V2ZJ98</accession>
<dbReference type="Pfam" id="PF13435">
    <property type="entry name" value="Cytochrome_C554"/>
    <property type="match status" value="1"/>
</dbReference>
<keyword evidence="1" id="KW-0732">Signal</keyword>
<name>A0A7V2ZJ98_9BACT</name>
<reference evidence="3" key="1">
    <citation type="journal article" date="2020" name="mSystems">
        <title>Genome- and Community-Level Interaction Insights into Carbon Utilization and Element Cycling Functions of Hydrothermarchaeota in Hydrothermal Sediment.</title>
        <authorList>
            <person name="Zhou Z."/>
            <person name="Liu Y."/>
            <person name="Xu W."/>
            <person name="Pan J."/>
            <person name="Luo Z.H."/>
            <person name="Li M."/>
        </authorList>
    </citation>
    <scope>NUCLEOTIDE SEQUENCE [LARGE SCALE GENOMIC DNA]</scope>
    <source>
        <strain evidence="3">SpSt-479</strain>
    </source>
</reference>
<evidence type="ECO:0000259" key="2">
    <source>
        <dbReference type="Pfam" id="PF13435"/>
    </source>
</evidence>
<dbReference type="EMBL" id="DSUJ01000008">
    <property type="protein sequence ID" value="HFI91048.1"/>
    <property type="molecule type" value="Genomic_DNA"/>
</dbReference>
<dbReference type="Gene3D" id="1.10.1130.10">
    <property type="entry name" value="Flavocytochrome C3, Chain A"/>
    <property type="match status" value="1"/>
</dbReference>
<dbReference type="InterPro" id="IPR036280">
    <property type="entry name" value="Multihaem_cyt_sf"/>
</dbReference>
<dbReference type="SUPFAM" id="SSF48695">
    <property type="entry name" value="Multiheme cytochromes"/>
    <property type="match status" value="1"/>
</dbReference>
<feature type="chain" id="PRO_5031170995" evidence="1">
    <location>
        <begin position="22"/>
        <end position="179"/>
    </location>
</feature>
<evidence type="ECO:0000313" key="3">
    <source>
        <dbReference type="EMBL" id="HFI91048.1"/>
    </source>
</evidence>
<gene>
    <name evidence="3" type="ORF">ENS31_05865</name>
</gene>
<protein>
    <submittedName>
        <fullName evidence="3">Cytochrome C554</fullName>
    </submittedName>
</protein>
<comment type="caution">
    <text evidence="3">The sequence shown here is derived from an EMBL/GenBank/DDBJ whole genome shotgun (WGS) entry which is preliminary data.</text>
</comment>
<sequence length="179" mass="20436">MKHLVLLLVSFLIFNSNLFSQNNYTYIGTDQCVMCHKTEKQGSQLNIWKNSKHSKAYETLKTEKADQIAKEKGFKTKAIETPECLKCHATGYNLDKAMLGNKFKIEDGVQCETCHGPGSAYKDMKIMKDKALAIKNGLIVHEEKEKFCIGCHNAESPTYTGFEFEEYWSKIKHDIPKTN</sequence>
<dbReference type="InterPro" id="IPR023155">
    <property type="entry name" value="Cyt_c-552/4"/>
</dbReference>
<feature type="domain" description="Cytochrome c-552/4" evidence="2">
    <location>
        <begin position="31"/>
        <end position="116"/>
    </location>
</feature>
<evidence type="ECO:0000256" key="1">
    <source>
        <dbReference type="SAM" id="SignalP"/>
    </source>
</evidence>
<dbReference type="AlphaFoldDB" id="A0A7V2ZJ98"/>
<proteinExistence type="predicted"/>
<dbReference type="RefSeq" id="WP_304146395.1">
    <property type="nucleotide sequence ID" value="NZ_JAOAIE010000081.1"/>
</dbReference>
<organism evidence="3">
    <name type="scientific">Ignavibacterium album</name>
    <dbReference type="NCBI Taxonomy" id="591197"/>
    <lineage>
        <taxon>Bacteria</taxon>
        <taxon>Pseudomonadati</taxon>
        <taxon>Ignavibacteriota</taxon>
        <taxon>Ignavibacteria</taxon>
        <taxon>Ignavibacteriales</taxon>
        <taxon>Ignavibacteriaceae</taxon>
        <taxon>Ignavibacterium</taxon>
    </lineage>
</organism>